<name>A0A0S4QSD4_9ACTN</name>
<proteinExistence type="predicted"/>
<protein>
    <submittedName>
        <fullName evidence="1">Uncharacterized protein</fullName>
    </submittedName>
</protein>
<keyword evidence="2" id="KW-1185">Reference proteome</keyword>
<dbReference type="AlphaFoldDB" id="A0A0S4QSD4"/>
<organism evidence="1 2">
    <name type="scientific">Parafrankia irregularis</name>
    <dbReference type="NCBI Taxonomy" id="795642"/>
    <lineage>
        <taxon>Bacteria</taxon>
        <taxon>Bacillati</taxon>
        <taxon>Actinomycetota</taxon>
        <taxon>Actinomycetes</taxon>
        <taxon>Frankiales</taxon>
        <taxon>Frankiaceae</taxon>
        <taxon>Parafrankia</taxon>
    </lineage>
</organism>
<gene>
    <name evidence="1" type="ORF">Ga0074812_115140</name>
</gene>
<evidence type="ECO:0000313" key="1">
    <source>
        <dbReference type="EMBL" id="CUU57938.1"/>
    </source>
</evidence>
<sequence length="46" mass="4790">MRAMAESGNYVTLLKDVALTADLLGDAPGGELVEAALRFAAALRRA</sequence>
<accession>A0A0S4QSD4</accession>
<evidence type="ECO:0000313" key="2">
    <source>
        <dbReference type="Proteomes" id="UP000198802"/>
    </source>
</evidence>
<dbReference type="EMBL" id="FAOZ01000015">
    <property type="protein sequence ID" value="CUU57938.1"/>
    <property type="molecule type" value="Genomic_DNA"/>
</dbReference>
<reference evidence="2" key="1">
    <citation type="submission" date="2015-11" db="EMBL/GenBank/DDBJ databases">
        <authorList>
            <person name="Varghese N."/>
        </authorList>
    </citation>
    <scope>NUCLEOTIDE SEQUENCE [LARGE SCALE GENOMIC DNA]</scope>
    <source>
        <strain evidence="2">DSM 45899</strain>
    </source>
</reference>
<dbReference type="Proteomes" id="UP000198802">
    <property type="component" value="Unassembled WGS sequence"/>
</dbReference>